<dbReference type="Pfam" id="PF04967">
    <property type="entry name" value="HTH_10"/>
    <property type="match status" value="1"/>
</dbReference>
<dbReference type="EMBL" id="JAOPKB010000005">
    <property type="protein sequence ID" value="MCU4973369.1"/>
    <property type="molecule type" value="Genomic_DNA"/>
</dbReference>
<accession>A0AAP2YXM5</accession>
<evidence type="ECO:0000313" key="6">
    <source>
        <dbReference type="Proteomes" id="UP001320972"/>
    </source>
</evidence>
<evidence type="ECO:0000256" key="2">
    <source>
        <dbReference type="ARBA" id="ARBA00023163"/>
    </source>
</evidence>
<keyword evidence="1" id="KW-0805">Transcription regulation</keyword>
<dbReference type="InterPro" id="IPR007050">
    <property type="entry name" value="HTH_bacterioopsin"/>
</dbReference>
<gene>
    <name evidence="5" type="ORF">OB955_11515</name>
    <name evidence="4" type="ORF">OB960_08370</name>
</gene>
<dbReference type="SUPFAM" id="SSF88659">
    <property type="entry name" value="Sigma3 and sigma4 domains of RNA polymerase sigma factors"/>
    <property type="match status" value="1"/>
</dbReference>
<dbReference type="Proteomes" id="UP001321018">
    <property type="component" value="Unassembled WGS sequence"/>
</dbReference>
<organism evidence="4 7">
    <name type="scientific">Natronoglomus mannanivorans</name>
    <dbReference type="NCBI Taxonomy" id="2979990"/>
    <lineage>
        <taxon>Archaea</taxon>
        <taxon>Methanobacteriati</taxon>
        <taxon>Methanobacteriota</taxon>
        <taxon>Stenosarchaea group</taxon>
        <taxon>Halobacteria</taxon>
        <taxon>Halobacteriales</taxon>
        <taxon>Natrialbaceae</taxon>
        <taxon>Natronoglomus</taxon>
    </lineage>
</organism>
<proteinExistence type="predicted"/>
<evidence type="ECO:0000259" key="3">
    <source>
        <dbReference type="Pfam" id="PF04967"/>
    </source>
</evidence>
<comment type="caution">
    <text evidence="4">The sequence shown here is derived from an EMBL/GenBank/DDBJ whole genome shotgun (WGS) entry which is preliminary data.</text>
</comment>
<dbReference type="PANTHER" id="PTHR34236">
    <property type="entry name" value="DIMETHYL SULFOXIDE REDUCTASE TRANSCRIPTIONAL ACTIVATOR"/>
    <property type="match status" value="1"/>
</dbReference>
<evidence type="ECO:0000313" key="7">
    <source>
        <dbReference type="Proteomes" id="UP001321018"/>
    </source>
</evidence>
<reference evidence="4 6" key="1">
    <citation type="submission" date="2022-09" db="EMBL/GenBank/DDBJ databases">
        <title>Enrichment on poylsaccharides allowed isolation of novel metabolic and taxonomic groups of Haloarchaea.</title>
        <authorList>
            <person name="Sorokin D.Y."/>
            <person name="Elcheninov A.G."/>
            <person name="Khizhniak T.V."/>
            <person name="Kolganova T.V."/>
            <person name="Kublanov I.V."/>
        </authorList>
    </citation>
    <scope>NUCLEOTIDE SEQUENCE</scope>
    <source>
        <strain evidence="5 6">AArc-m2/3/4</strain>
        <strain evidence="4">AArc-xg1-1</strain>
    </source>
</reference>
<evidence type="ECO:0000313" key="5">
    <source>
        <dbReference type="EMBL" id="MCU4973369.1"/>
    </source>
</evidence>
<protein>
    <submittedName>
        <fullName evidence="4">Helix-turn-helix domain-containing protein</fullName>
    </submittedName>
</protein>
<dbReference type="PANTHER" id="PTHR34236:SF1">
    <property type="entry name" value="DIMETHYL SULFOXIDE REDUCTASE TRANSCRIPTIONAL ACTIVATOR"/>
    <property type="match status" value="1"/>
</dbReference>
<keyword evidence="2" id="KW-0804">Transcription</keyword>
<dbReference type="AlphaFoldDB" id="A0AAP2YXM5"/>
<keyword evidence="6" id="KW-1185">Reference proteome</keyword>
<dbReference type="InterPro" id="IPR013324">
    <property type="entry name" value="RNA_pol_sigma_r3/r4-like"/>
</dbReference>
<dbReference type="EMBL" id="JAOPKA010000004">
    <property type="protein sequence ID" value="MCU4741416.1"/>
    <property type="molecule type" value="Genomic_DNA"/>
</dbReference>
<dbReference type="RefSeq" id="WP_338003254.1">
    <property type="nucleotide sequence ID" value="NZ_JAOPKA010000004.1"/>
</dbReference>
<evidence type="ECO:0000313" key="4">
    <source>
        <dbReference type="EMBL" id="MCU4741416.1"/>
    </source>
</evidence>
<name>A0AAP2YXM5_9EURY</name>
<evidence type="ECO:0000256" key="1">
    <source>
        <dbReference type="ARBA" id="ARBA00023015"/>
    </source>
</evidence>
<dbReference type="Proteomes" id="UP001320972">
    <property type="component" value="Unassembled WGS sequence"/>
</dbReference>
<sequence length="225" mass="25681">MSLIAEFEASSRKLALGPTLEAFPDLEIDLERQYALDPDQPITFYWMQGVAVDELEAGLTRDETIADVERYEQIGDRVLYRIQRSQSRSRSRDADDPETTVIDAYREWTNLGAVLLESHGSNGRWEIRMRFPDRDTVATYHDFLEENGVTFDLHRLSDGVQTSHGDDVVTPRQREALQVAYENGFFDVPRGATLGELAAELEISDQAVSERLRRGQSRLLEHHVV</sequence>
<feature type="domain" description="HTH bat-type" evidence="3">
    <location>
        <begin position="170"/>
        <end position="221"/>
    </location>
</feature>